<accession>A0A1B0FHP9</accession>
<reference evidence="1" key="1">
    <citation type="submission" date="2020-05" db="UniProtKB">
        <authorList>
            <consortium name="EnsemblMetazoa"/>
        </authorList>
    </citation>
    <scope>IDENTIFICATION</scope>
    <source>
        <strain evidence="1">Yale</strain>
    </source>
</reference>
<organism evidence="1 2">
    <name type="scientific">Glossina morsitans morsitans</name>
    <name type="common">Savannah tsetse fly</name>
    <dbReference type="NCBI Taxonomy" id="37546"/>
    <lineage>
        <taxon>Eukaryota</taxon>
        <taxon>Metazoa</taxon>
        <taxon>Ecdysozoa</taxon>
        <taxon>Arthropoda</taxon>
        <taxon>Hexapoda</taxon>
        <taxon>Insecta</taxon>
        <taxon>Pterygota</taxon>
        <taxon>Neoptera</taxon>
        <taxon>Endopterygota</taxon>
        <taxon>Diptera</taxon>
        <taxon>Brachycera</taxon>
        <taxon>Muscomorpha</taxon>
        <taxon>Hippoboscoidea</taxon>
        <taxon>Glossinidae</taxon>
        <taxon>Glossina</taxon>
    </lineage>
</organism>
<keyword evidence="2" id="KW-1185">Reference proteome</keyword>
<evidence type="ECO:0000313" key="2">
    <source>
        <dbReference type="Proteomes" id="UP000092444"/>
    </source>
</evidence>
<evidence type="ECO:0000313" key="1">
    <source>
        <dbReference type="EnsemblMetazoa" id="GMOY003272-PA"/>
    </source>
</evidence>
<dbReference type="EMBL" id="CCAG010011028">
    <property type="status" value="NOT_ANNOTATED_CDS"/>
    <property type="molecule type" value="Genomic_DNA"/>
</dbReference>
<name>A0A1B0FHP9_GLOMM</name>
<dbReference type="Proteomes" id="UP000092444">
    <property type="component" value="Unassembled WGS sequence"/>
</dbReference>
<sequence>MAAFIAKQMVGNQLSAVKVKWHRPVVRYKSITAANYIQSKWRPYDDVYIDRNNQELSWAHSLVIDENRLSEVLCWCALTGIQLSPFEIEHRNDHRQQENIENKSCELWRMNL</sequence>
<protein>
    <submittedName>
        <fullName evidence="1">Uncharacterized protein</fullName>
    </submittedName>
</protein>
<proteinExistence type="predicted"/>
<dbReference type="VEuPathDB" id="VectorBase:GMOY003272"/>
<dbReference type="EnsemblMetazoa" id="GMOY003272-RA">
    <property type="protein sequence ID" value="GMOY003272-PA"/>
    <property type="gene ID" value="GMOY003272"/>
</dbReference>
<dbReference type="AlphaFoldDB" id="A0A1B0FHP9"/>